<dbReference type="Proteomes" id="UP001177140">
    <property type="component" value="Unassembled WGS sequence"/>
</dbReference>
<keyword evidence="2" id="KW-1185">Reference proteome</keyword>
<protein>
    <submittedName>
        <fullName evidence="1">Uncharacterized protein</fullName>
    </submittedName>
</protein>
<feature type="non-terminal residue" evidence="1">
    <location>
        <position position="56"/>
    </location>
</feature>
<comment type="caution">
    <text evidence="1">The sequence shown here is derived from an EMBL/GenBank/DDBJ whole genome shotgun (WGS) entry which is preliminary data.</text>
</comment>
<sequence>GLLRFYRLPLLLEPWIGIPAVVVNPPSLLGPWIGIPAVVVYPPLPERVKFKLNTFP</sequence>
<accession>A0AA41VGH0</accession>
<evidence type="ECO:0000313" key="2">
    <source>
        <dbReference type="Proteomes" id="UP001177140"/>
    </source>
</evidence>
<name>A0AA41VGH0_PAPNU</name>
<organism evidence="1 2">
    <name type="scientific">Papaver nudicaule</name>
    <name type="common">Iceland poppy</name>
    <dbReference type="NCBI Taxonomy" id="74823"/>
    <lineage>
        <taxon>Eukaryota</taxon>
        <taxon>Viridiplantae</taxon>
        <taxon>Streptophyta</taxon>
        <taxon>Embryophyta</taxon>
        <taxon>Tracheophyta</taxon>
        <taxon>Spermatophyta</taxon>
        <taxon>Magnoliopsida</taxon>
        <taxon>Ranunculales</taxon>
        <taxon>Papaveraceae</taxon>
        <taxon>Papaveroideae</taxon>
        <taxon>Papaver</taxon>
    </lineage>
</organism>
<reference evidence="1" key="1">
    <citation type="submission" date="2022-03" db="EMBL/GenBank/DDBJ databases">
        <title>A functionally conserved STORR gene fusion in Papaver species that diverged 16.8 million years ago.</title>
        <authorList>
            <person name="Catania T."/>
        </authorList>
    </citation>
    <scope>NUCLEOTIDE SEQUENCE</scope>
    <source>
        <strain evidence="1">S-191538</strain>
    </source>
</reference>
<proteinExistence type="predicted"/>
<dbReference type="AlphaFoldDB" id="A0AA41VGH0"/>
<evidence type="ECO:0000313" key="1">
    <source>
        <dbReference type="EMBL" id="MCL7040836.1"/>
    </source>
</evidence>
<gene>
    <name evidence="1" type="ORF">MKW94_005470</name>
</gene>
<dbReference type="EMBL" id="JAJJMA010217024">
    <property type="protein sequence ID" value="MCL7040836.1"/>
    <property type="molecule type" value="Genomic_DNA"/>
</dbReference>
<feature type="non-terminal residue" evidence="1">
    <location>
        <position position="1"/>
    </location>
</feature>